<evidence type="ECO:0000313" key="1">
    <source>
        <dbReference type="EMBL" id="CAD1817093.1"/>
    </source>
</evidence>
<reference evidence="1" key="1">
    <citation type="submission" date="2020-07" db="EMBL/GenBank/DDBJ databases">
        <authorList>
            <person name="Lin J."/>
        </authorList>
    </citation>
    <scope>NUCLEOTIDE SEQUENCE</scope>
</reference>
<protein>
    <submittedName>
        <fullName evidence="1">Uncharacterized protein</fullName>
    </submittedName>
</protein>
<dbReference type="EMBL" id="LR862129">
    <property type="protein sequence ID" value="CAD1817093.1"/>
    <property type="molecule type" value="Genomic_DNA"/>
</dbReference>
<organism evidence="1">
    <name type="scientific">Ananas comosus var. bracteatus</name>
    <name type="common">red pineapple</name>
    <dbReference type="NCBI Taxonomy" id="296719"/>
    <lineage>
        <taxon>Eukaryota</taxon>
        <taxon>Viridiplantae</taxon>
        <taxon>Streptophyta</taxon>
        <taxon>Embryophyta</taxon>
        <taxon>Tracheophyta</taxon>
        <taxon>Spermatophyta</taxon>
        <taxon>Magnoliopsida</taxon>
        <taxon>Liliopsida</taxon>
        <taxon>Poales</taxon>
        <taxon>Bromeliaceae</taxon>
        <taxon>Bromelioideae</taxon>
        <taxon>Ananas</taxon>
    </lineage>
</organism>
<dbReference type="AlphaFoldDB" id="A0A6V7NEV6"/>
<name>A0A6V7NEV6_ANACO</name>
<sequence length="167" mass="18316">METPPSRLPATCQASAIANRSTDSWPHHSHERGQPIAKFAFSARLNRSGTSLVPSRADLNEDRLRGTIIDLLNYDNTVGLDPLVGYVNPVAELWVTLEAGFGCGLSILIPGQAQLELWKGMSLPHGDPLRRPIPQGEHVSRWLSPECRLVGSDPHKHVRMSTNGKQA</sequence>
<accession>A0A6V7NEV6</accession>
<proteinExistence type="predicted"/>
<gene>
    <name evidence="1" type="ORF">CB5_LOCUS304</name>
</gene>